<feature type="domain" description="RGS" evidence="3">
    <location>
        <begin position="287"/>
        <end position="403"/>
    </location>
</feature>
<dbReference type="InterPro" id="IPR036305">
    <property type="entry name" value="RGS_sf"/>
</dbReference>
<dbReference type="RefSeq" id="XP_008606996.1">
    <property type="nucleotide sequence ID" value="XM_008608774.1"/>
</dbReference>
<feature type="transmembrane region" description="Helical" evidence="2">
    <location>
        <begin position="139"/>
        <end position="160"/>
    </location>
</feature>
<dbReference type="OMA" id="NFISIAA"/>
<dbReference type="InParanoid" id="T0QNN9"/>
<feature type="region of interest" description="Disordered" evidence="1">
    <location>
        <begin position="494"/>
        <end position="524"/>
    </location>
</feature>
<feature type="transmembrane region" description="Helical" evidence="2">
    <location>
        <begin position="219"/>
        <end position="236"/>
    </location>
</feature>
<dbReference type="Proteomes" id="UP000030762">
    <property type="component" value="Unassembled WGS sequence"/>
</dbReference>
<accession>T0QNN9</accession>
<dbReference type="SUPFAM" id="SSF48097">
    <property type="entry name" value="Regulator of G-protein signaling, RGS"/>
    <property type="match status" value="1"/>
</dbReference>
<evidence type="ECO:0000256" key="1">
    <source>
        <dbReference type="SAM" id="MobiDB-lite"/>
    </source>
</evidence>
<name>T0QNN9_SAPDV</name>
<dbReference type="InterPro" id="IPR016137">
    <property type="entry name" value="RGS"/>
</dbReference>
<keyword evidence="2" id="KW-0472">Membrane</keyword>
<dbReference type="AlphaFoldDB" id="T0QNN9"/>
<feature type="transmembrane region" description="Helical" evidence="2">
    <location>
        <begin position="16"/>
        <end position="38"/>
    </location>
</feature>
<feature type="transmembrane region" description="Helical" evidence="2">
    <location>
        <begin position="180"/>
        <end position="198"/>
    </location>
</feature>
<dbReference type="Gene3D" id="1.10.167.10">
    <property type="entry name" value="Regulator of G-protein Signalling 4, domain 2"/>
    <property type="match status" value="1"/>
</dbReference>
<keyword evidence="5" id="KW-1185">Reference proteome</keyword>
<dbReference type="OrthoDB" id="72998at2759"/>
<sequence length="524" mass="58215">MGGSDVLEVPRGTMRLLIALALLFSSAMVVPLLVYYCNRQSPSIRYRNPNFISIAAAWAAIYSIARCAVSLNPDMISCTNLALLFGISLQTTLMSYLLAEIMVVLTFNLTERMTKYNAQRTSQRAAIARLQWLLRRKHVTYAWLCIQLLWNLPTCALVLSGPDYSGFNGTNCPNELRLRVVPVNMVQYCCIASGTLLLSRAMSKVVDNFGVRTSFQNSSRAMCVFVICYLPVSLLYETAFVQATHLELFIVVVGAQVIVVFHMLGPIRQAFRDRPSSGFAFKGTLGILEAFLHTDDGYQAFSEFAKGEYEVEVLVAWQALTEYRGEAKEALSATDIFDTHLGLDAPLPVRRFIPPLLLHRYEAAFAGNAKYGVRPDSAHDPDFFNPLLDALLSHMVHQTLPRFQAHEIGAQIWKSYVAQYQTRLALDMVLQKQAEPATPVTKFSMPNRKFRLETIQSLGNLGSAVFTEMSVAERQQPVTLVHRSSTVPLTAALQSADAGSSPNPTTPVTVSSLPTRRPSNESLR</sequence>
<feature type="transmembrane region" description="Helical" evidence="2">
    <location>
        <begin position="248"/>
        <end position="267"/>
    </location>
</feature>
<dbReference type="VEuPathDB" id="FungiDB:SDRG_03152"/>
<proteinExistence type="predicted"/>
<evidence type="ECO:0000313" key="4">
    <source>
        <dbReference type="EMBL" id="EQC39724.1"/>
    </source>
</evidence>
<reference evidence="4 5" key="1">
    <citation type="submission" date="2012-04" db="EMBL/GenBank/DDBJ databases">
        <title>The Genome Sequence of Saprolegnia declina VS20.</title>
        <authorList>
            <consortium name="The Broad Institute Genome Sequencing Platform"/>
            <person name="Russ C."/>
            <person name="Nusbaum C."/>
            <person name="Tyler B."/>
            <person name="van West P."/>
            <person name="Dieguez-Uribeondo J."/>
            <person name="de Bruijn I."/>
            <person name="Tripathy S."/>
            <person name="Jiang R."/>
            <person name="Young S.K."/>
            <person name="Zeng Q."/>
            <person name="Gargeya S."/>
            <person name="Fitzgerald M."/>
            <person name="Haas B."/>
            <person name="Abouelleil A."/>
            <person name="Alvarado L."/>
            <person name="Arachchi H.M."/>
            <person name="Berlin A."/>
            <person name="Chapman S.B."/>
            <person name="Goldberg J."/>
            <person name="Griggs A."/>
            <person name="Gujja S."/>
            <person name="Hansen M."/>
            <person name="Howarth C."/>
            <person name="Imamovic A."/>
            <person name="Larimer J."/>
            <person name="McCowen C."/>
            <person name="Montmayeur A."/>
            <person name="Murphy C."/>
            <person name="Neiman D."/>
            <person name="Pearson M."/>
            <person name="Priest M."/>
            <person name="Roberts A."/>
            <person name="Saif S."/>
            <person name="Shea T."/>
            <person name="Sisk P."/>
            <person name="Sykes S."/>
            <person name="Wortman J."/>
            <person name="Nusbaum C."/>
            <person name="Birren B."/>
        </authorList>
    </citation>
    <scope>NUCLEOTIDE SEQUENCE [LARGE SCALE GENOMIC DNA]</scope>
    <source>
        <strain evidence="4 5">VS20</strain>
    </source>
</reference>
<feature type="transmembrane region" description="Helical" evidence="2">
    <location>
        <begin position="83"/>
        <end position="107"/>
    </location>
</feature>
<dbReference type="InterPro" id="IPR044926">
    <property type="entry name" value="RGS_subdomain_2"/>
</dbReference>
<dbReference type="GeneID" id="19943879"/>
<dbReference type="PROSITE" id="PS50132">
    <property type="entry name" value="RGS"/>
    <property type="match status" value="1"/>
</dbReference>
<evidence type="ECO:0000313" key="5">
    <source>
        <dbReference type="Proteomes" id="UP000030762"/>
    </source>
</evidence>
<organism evidence="4 5">
    <name type="scientific">Saprolegnia diclina (strain VS20)</name>
    <dbReference type="NCBI Taxonomy" id="1156394"/>
    <lineage>
        <taxon>Eukaryota</taxon>
        <taxon>Sar</taxon>
        <taxon>Stramenopiles</taxon>
        <taxon>Oomycota</taxon>
        <taxon>Saprolegniomycetes</taxon>
        <taxon>Saprolegniales</taxon>
        <taxon>Saprolegniaceae</taxon>
        <taxon>Saprolegnia</taxon>
    </lineage>
</organism>
<feature type="transmembrane region" description="Helical" evidence="2">
    <location>
        <begin position="50"/>
        <end position="71"/>
    </location>
</feature>
<gene>
    <name evidence="4" type="ORF">SDRG_03152</name>
</gene>
<keyword evidence="2" id="KW-0812">Transmembrane</keyword>
<protein>
    <recommendedName>
        <fullName evidence="3">RGS domain-containing protein</fullName>
    </recommendedName>
</protein>
<dbReference type="EMBL" id="JH767138">
    <property type="protein sequence ID" value="EQC39724.1"/>
    <property type="molecule type" value="Genomic_DNA"/>
</dbReference>
<feature type="compositionally biased region" description="Low complexity" evidence="1">
    <location>
        <begin position="500"/>
        <end position="515"/>
    </location>
</feature>
<evidence type="ECO:0000259" key="3">
    <source>
        <dbReference type="PROSITE" id="PS50132"/>
    </source>
</evidence>
<evidence type="ECO:0000256" key="2">
    <source>
        <dbReference type="SAM" id="Phobius"/>
    </source>
</evidence>
<keyword evidence="2" id="KW-1133">Transmembrane helix</keyword>